<sequence length="956" mass="111041">MSLIKPYLIIIIVLLSSNLFSQEKKIGLPEIKNYSRIDYKGDTQNWEINQDKRGNLYFANNKGLFQFDGSSWRKYSLPNSGLIRSFKIDESGKIFVGGNAEFGYFKPDSKGKMKYYSLSKLINKNAIKLIDIIWKTHIHDDEIIFQSFTNAYILKKNKLKILEAPSRFQFSFKVRSRLYIQDHKKGLLEYKNGTLIPLEGTTALNNREIWGIFTLPDNKLLIETINNGLFIYDFKKLVPWDTEANEFMKKNGSLGGTAFRNNFIVLNSATNGVIICDQKGKIVQHFNKNKGLQNNTVLTSFVDNKNNIWLGLDSGIDFINENSPITYFGSSYGISTVYASVVYKNILYIATNQGLLYHSMEDLSNDNNFNLVNGTSGQAWNIQILDNQLFCASNKGALVIENGKTVNTIDTKGYVSFKSVPNKPNYMIGCNYTGFAVFEKVSNKWQYKNQLEGFYGYPYSFQVENLNLWFHLDNLIYKATLTDDMTRIKSIKTYKNLSNKDKGIGSIQQINQVIYFQTNNHFYKYSGDQDLFYEDKKISTLFKNLPKISEIKEDDNGNIWYVFKESLGALMKNKNGTYNNIITPFSNLTGNLVSNYLSINTIDPQNIFIGLTNGIAHYNPKQKNNLVIKPKAYIRSFSYPGDTLILGNGQKELENYDIPYKSNHVKFSFSSPTFENLENVEFSYQLKGFDKKWSSWSNNSIKEYTNLREGNYKMKIKVRNSYGIQSDEAFLLFTISPPWYRHPLAYFIYIILIITTIYIIRKRIKMKIRKNKYYETLEQRRLYLEKETKIRQEQYELEKEIEKLKNDKLKIKILAKDKELVNNSLQVAKKNKVLNNIINKIKDINVDTFDETTKTQFTKLNRSIVKEVNADKSWQDLEKHIKNVHYDFLKRLKEKYPTISPRELDLATYLLMNMSTKEIAEVMNISNGGVELARYRLRKKLNLNKKENLIGFLMSI</sequence>
<dbReference type="Gene3D" id="2.60.40.10">
    <property type="entry name" value="Immunoglobulins"/>
    <property type="match status" value="1"/>
</dbReference>
<dbReference type="OrthoDB" id="1090267at2"/>
<dbReference type="InterPro" id="IPR011123">
    <property type="entry name" value="Y_Y_Y"/>
</dbReference>
<feature type="transmembrane region" description="Helical" evidence="1">
    <location>
        <begin position="743"/>
        <end position="760"/>
    </location>
</feature>
<evidence type="ECO:0000313" key="3">
    <source>
        <dbReference type="EMBL" id="RVT75727.1"/>
    </source>
</evidence>
<dbReference type="Proteomes" id="UP000285211">
    <property type="component" value="Unassembled WGS sequence"/>
</dbReference>
<reference evidence="3 4" key="1">
    <citation type="submission" date="2019-01" db="EMBL/GenBank/DDBJ databases">
        <authorList>
            <person name="Chen W.-M."/>
        </authorList>
    </citation>
    <scope>NUCLEOTIDE SEQUENCE [LARGE SCALE GENOMIC DNA]</scope>
    <source>
        <strain evidence="3 4">BBQ-12</strain>
    </source>
</reference>
<dbReference type="GO" id="GO:0003677">
    <property type="term" value="F:DNA binding"/>
    <property type="evidence" value="ECO:0007669"/>
    <property type="project" value="InterPro"/>
</dbReference>
<dbReference type="InterPro" id="IPR011047">
    <property type="entry name" value="Quinoprotein_ADH-like_sf"/>
</dbReference>
<proteinExistence type="predicted"/>
<organism evidence="3 4">
    <name type="scientific">Flavobacterium sufflavum</name>
    <dbReference type="NCBI Taxonomy" id="1921138"/>
    <lineage>
        <taxon>Bacteria</taxon>
        <taxon>Pseudomonadati</taxon>
        <taxon>Bacteroidota</taxon>
        <taxon>Flavobacteriia</taxon>
        <taxon>Flavobacteriales</taxon>
        <taxon>Flavobacteriaceae</taxon>
        <taxon>Flavobacterium</taxon>
    </lineage>
</organism>
<protein>
    <submittedName>
        <fullName evidence="3">Regulator</fullName>
    </submittedName>
</protein>
<keyword evidence="4" id="KW-1185">Reference proteome</keyword>
<dbReference type="Pfam" id="PF07495">
    <property type="entry name" value="Y_Y_Y"/>
    <property type="match status" value="1"/>
</dbReference>
<dbReference type="InterPro" id="IPR000792">
    <property type="entry name" value="Tscrpt_reg_LuxR_C"/>
</dbReference>
<keyword evidence="1" id="KW-1133">Transmembrane helix</keyword>
<gene>
    <name evidence="3" type="ORF">EOD40_09745</name>
</gene>
<dbReference type="EMBL" id="SACJ01000005">
    <property type="protein sequence ID" value="RVT75727.1"/>
    <property type="molecule type" value="Genomic_DNA"/>
</dbReference>
<dbReference type="GO" id="GO:0006355">
    <property type="term" value="P:regulation of DNA-templated transcription"/>
    <property type="evidence" value="ECO:0007669"/>
    <property type="project" value="InterPro"/>
</dbReference>
<dbReference type="RefSeq" id="WP_128195047.1">
    <property type="nucleotide sequence ID" value="NZ_SACJ01000005.1"/>
</dbReference>
<dbReference type="SUPFAM" id="SSF63829">
    <property type="entry name" value="Calcium-dependent phosphotriesterase"/>
    <property type="match status" value="1"/>
</dbReference>
<evidence type="ECO:0000313" key="4">
    <source>
        <dbReference type="Proteomes" id="UP000285211"/>
    </source>
</evidence>
<accession>A0A3S2UIW8</accession>
<evidence type="ECO:0000256" key="1">
    <source>
        <dbReference type="SAM" id="Phobius"/>
    </source>
</evidence>
<dbReference type="Gene3D" id="1.10.10.10">
    <property type="entry name" value="Winged helix-like DNA-binding domain superfamily/Winged helix DNA-binding domain"/>
    <property type="match status" value="1"/>
</dbReference>
<name>A0A3S2UIW8_9FLAO</name>
<dbReference type="Gene3D" id="2.130.10.10">
    <property type="entry name" value="YVTN repeat-like/Quinoprotein amine dehydrogenase"/>
    <property type="match status" value="2"/>
</dbReference>
<evidence type="ECO:0000259" key="2">
    <source>
        <dbReference type="SMART" id="SM00421"/>
    </source>
</evidence>
<dbReference type="InterPro" id="IPR036388">
    <property type="entry name" value="WH-like_DNA-bd_sf"/>
</dbReference>
<feature type="domain" description="HTH luxR-type" evidence="2">
    <location>
        <begin position="896"/>
        <end position="953"/>
    </location>
</feature>
<dbReference type="InterPro" id="IPR016032">
    <property type="entry name" value="Sig_transdc_resp-reg_C-effctor"/>
</dbReference>
<dbReference type="SUPFAM" id="SSF50998">
    <property type="entry name" value="Quinoprotein alcohol dehydrogenase-like"/>
    <property type="match status" value="1"/>
</dbReference>
<dbReference type="SUPFAM" id="SSF46894">
    <property type="entry name" value="C-terminal effector domain of the bipartite response regulators"/>
    <property type="match status" value="1"/>
</dbReference>
<keyword evidence="1" id="KW-0472">Membrane</keyword>
<dbReference type="Pfam" id="PF00196">
    <property type="entry name" value="GerE"/>
    <property type="match status" value="1"/>
</dbReference>
<dbReference type="InterPro" id="IPR013783">
    <property type="entry name" value="Ig-like_fold"/>
</dbReference>
<comment type="caution">
    <text evidence="3">The sequence shown here is derived from an EMBL/GenBank/DDBJ whole genome shotgun (WGS) entry which is preliminary data.</text>
</comment>
<dbReference type="AlphaFoldDB" id="A0A3S2UIW8"/>
<dbReference type="SMART" id="SM00421">
    <property type="entry name" value="HTH_LUXR"/>
    <property type="match status" value="1"/>
</dbReference>
<dbReference type="InterPro" id="IPR015943">
    <property type="entry name" value="WD40/YVTN_repeat-like_dom_sf"/>
</dbReference>
<keyword evidence="1" id="KW-0812">Transmembrane</keyword>